<gene>
    <name evidence="8" type="ORF">HAND00432_LOCUS10372</name>
</gene>
<sequence>MSALWAARWARNGGLIVRSTVPTLRMAAPKKAPAKAKAAEDEAAAPAGEIKVGSPIPGVNFLKDGKDPVYKEESEYPEWLFKLLDPKPTLRELNIKFDEEGPEALSTQEYQRMLRLMNRGRIKEHNMAKSKK</sequence>
<evidence type="ECO:0000256" key="6">
    <source>
        <dbReference type="ARBA" id="ARBA00033752"/>
    </source>
</evidence>
<protein>
    <recommendedName>
        <fullName evidence="7">Large ribosomal subunit protein mL54</fullName>
    </recommendedName>
</protein>
<evidence type="ECO:0000313" key="8">
    <source>
        <dbReference type="EMBL" id="CAD8955834.1"/>
    </source>
</evidence>
<evidence type="ECO:0000256" key="7">
    <source>
        <dbReference type="ARBA" id="ARBA00035179"/>
    </source>
</evidence>
<dbReference type="AlphaFoldDB" id="A0A7S1DTT5"/>
<dbReference type="GO" id="GO:0005762">
    <property type="term" value="C:mitochondrial large ribosomal subunit"/>
    <property type="evidence" value="ECO:0007669"/>
    <property type="project" value="TreeGrafter"/>
</dbReference>
<reference evidence="8" key="1">
    <citation type="submission" date="2021-01" db="EMBL/GenBank/DDBJ databases">
        <authorList>
            <person name="Corre E."/>
            <person name="Pelletier E."/>
            <person name="Niang G."/>
            <person name="Scheremetjew M."/>
            <person name="Finn R."/>
            <person name="Kale V."/>
            <person name="Holt S."/>
            <person name="Cochrane G."/>
            <person name="Meng A."/>
            <person name="Brown T."/>
            <person name="Cohen L."/>
        </authorList>
    </citation>
    <scope>NUCLEOTIDE SEQUENCE</scope>
    <source>
        <strain evidence="8">CCMP644</strain>
    </source>
</reference>
<keyword evidence="2" id="KW-0809">Transit peptide</keyword>
<dbReference type="GO" id="GO:0003735">
    <property type="term" value="F:structural constituent of ribosome"/>
    <property type="evidence" value="ECO:0007669"/>
    <property type="project" value="TreeGrafter"/>
</dbReference>
<evidence type="ECO:0000256" key="4">
    <source>
        <dbReference type="ARBA" id="ARBA00023128"/>
    </source>
</evidence>
<comment type="similarity">
    <text evidence="6">Belongs to the mitochondrion-specific ribosomal protein mL54 family.</text>
</comment>
<accession>A0A7S1DTT5</accession>
<dbReference type="PANTHER" id="PTHR28595">
    <property type="entry name" value="39S RIBOSOMAL PROTEIN L54, MITOCHONDRIAL"/>
    <property type="match status" value="1"/>
</dbReference>
<proteinExistence type="inferred from homology"/>
<keyword evidence="5" id="KW-0687">Ribonucleoprotein</keyword>
<keyword evidence="3" id="KW-0689">Ribosomal protein</keyword>
<evidence type="ECO:0000256" key="3">
    <source>
        <dbReference type="ARBA" id="ARBA00022980"/>
    </source>
</evidence>
<comment type="subcellular location">
    <subcellularLocation>
        <location evidence="1">Mitochondrion</location>
    </subcellularLocation>
</comment>
<evidence type="ECO:0000256" key="1">
    <source>
        <dbReference type="ARBA" id="ARBA00004173"/>
    </source>
</evidence>
<dbReference type="PANTHER" id="PTHR28595:SF1">
    <property type="entry name" value="LARGE RIBOSOMAL SUBUNIT PROTEIN ML54"/>
    <property type="match status" value="1"/>
</dbReference>
<keyword evidence="4" id="KW-0496">Mitochondrion</keyword>
<organism evidence="8">
    <name type="scientific">Hemiselmis andersenii</name>
    <name type="common">Cryptophyte alga</name>
    <dbReference type="NCBI Taxonomy" id="464988"/>
    <lineage>
        <taxon>Eukaryota</taxon>
        <taxon>Cryptophyceae</taxon>
        <taxon>Cryptomonadales</taxon>
        <taxon>Hemiselmidaceae</taxon>
        <taxon>Hemiselmis</taxon>
    </lineage>
</organism>
<evidence type="ECO:0000256" key="5">
    <source>
        <dbReference type="ARBA" id="ARBA00023274"/>
    </source>
</evidence>
<evidence type="ECO:0000256" key="2">
    <source>
        <dbReference type="ARBA" id="ARBA00022946"/>
    </source>
</evidence>
<dbReference type="EMBL" id="HBFX01017151">
    <property type="protein sequence ID" value="CAD8955834.1"/>
    <property type="molecule type" value="Transcribed_RNA"/>
</dbReference>
<dbReference type="InterPro" id="IPR013870">
    <property type="entry name" value="Ribosomal_mL54"/>
</dbReference>
<dbReference type="Pfam" id="PF08561">
    <property type="entry name" value="Ribosomal_L37"/>
    <property type="match status" value="1"/>
</dbReference>
<name>A0A7S1DTT5_HEMAN</name>